<dbReference type="EMBL" id="GDKF01002101">
    <property type="protein sequence ID" value="JAT76521.1"/>
    <property type="molecule type" value="Transcribed_RNA"/>
</dbReference>
<proteinExistence type="predicted"/>
<gene>
    <name evidence="1" type="ORF">g.24454</name>
</gene>
<sequence length="261" mass="28160">MTEPASPALPWASRSRLSPAPSDAIRLDVGTRIEVLWQIDSEEDSDPKLKWWPATVESVGSEIQHGTAGPVHTLRYEASSEDGFDDEVHSFAWFPSEHAMVSLGSCDPESGSMDLIPEHLTWRRAGELWQPADEEGKSTGEFSGSKEGHSSTYGRLAALNEDNDASEGVVRLQEIAAAITERERLCGSSVDAECADALSALPASQQRDFAAGFRQFTDAIMAGFSDLTQTKGADYVITAADVEQVNAAARQKLANGLMNSD</sequence>
<evidence type="ECO:0000313" key="1">
    <source>
        <dbReference type="EMBL" id="JAT76521.1"/>
    </source>
</evidence>
<organism evidence="1">
    <name type="scientific">Auxenochlorella protothecoides</name>
    <name type="common">Green microalga</name>
    <name type="synonym">Chlorella protothecoides</name>
    <dbReference type="NCBI Taxonomy" id="3075"/>
    <lineage>
        <taxon>Eukaryota</taxon>
        <taxon>Viridiplantae</taxon>
        <taxon>Chlorophyta</taxon>
        <taxon>core chlorophytes</taxon>
        <taxon>Trebouxiophyceae</taxon>
        <taxon>Chlorellales</taxon>
        <taxon>Chlorellaceae</taxon>
        <taxon>Auxenochlorella</taxon>
    </lineage>
</organism>
<dbReference type="AlphaFoldDB" id="A0A1D2ABR6"/>
<protein>
    <submittedName>
        <fullName evidence="1">Uncharacterized protein</fullName>
    </submittedName>
</protein>
<reference evidence="1" key="1">
    <citation type="submission" date="2015-08" db="EMBL/GenBank/DDBJ databases">
        <authorList>
            <person name="Babu N.S."/>
            <person name="Beckwith C.J."/>
            <person name="Beseler K.G."/>
            <person name="Brison A."/>
            <person name="Carone J.V."/>
            <person name="Caskin T.P."/>
            <person name="Diamond M."/>
            <person name="Durham M.E."/>
            <person name="Foxe J.M."/>
            <person name="Go M."/>
            <person name="Henderson B.A."/>
            <person name="Jones I.B."/>
            <person name="McGettigan J.A."/>
            <person name="Micheletti S.J."/>
            <person name="Nasrallah M.E."/>
            <person name="Ortiz D."/>
            <person name="Piller C.R."/>
            <person name="Privatt S.R."/>
            <person name="Schneider S.L."/>
            <person name="Sharp S."/>
            <person name="Smith T.C."/>
            <person name="Stanton J.D."/>
            <person name="Ullery H.E."/>
            <person name="Wilson R.J."/>
            <person name="Serrano M.G."/>
            <person name="Buck G."/>
            <person name="Lee V."/>
            <person name="Wang Y."/>
            <person name="Carvalho R."/>
            <person name="Voegtly L."/>
            <person name="Shi R."/>
            <person name="Duckworth R."/>
            <person name="Johnson A."/>
            <person name="Loviza R."/>
            <person name="Walstead R."/>
            <person name="Shah Z."/>
            <person name="Kiflezghi M."/>
            <person name="Wade K."/>
            <person name="Ball S.L."/>
            <person name="Bradley K.W."/>
            <person name="Asai D.J."/>
            <person name="Bowman C.A."/>
            <person name="Russell D.A."/>
            <person name="Pope W.H."/>
            <person name="Jacobs-Sera D."/>
            <person name="Hendrix R.W."/>
            <person name="Hatfull G.F."/>
        </authorList>
    </citation>
    <scope>NUCLEOTIDE SEQUENCE</scope>
</reference>
<accession>A0A1D2ABR6</accession>
<name>A0A1D2ABR6_AUXPR</name>